<reference evidence="1" key="1">
    <citation type="submission" date="2022-03" db="EMBL/GenBank/DDBJ databases">
        <title>Genomic analyses of argali, domestic sheep and their hybrids provide insights into chromosomal evolution, heterosis and genetic basis of agronomic traits.</title>
        <authorList>
            <person name="Li M."/>
        </authorList>
    </citation>
    <scope>NUCLEOTIDE SEQUENCE</scope>
    <source>
        <strain evidence="1">F1 hybrid</strain>
    </source>
</reference>
<comment type="caution">
    <text evidence="1">The sequence shown here is derived from an EMBL/GenBank/DDBJ whole genome shotgun (WGS) entry which is preliminary data.</text>
</comment>
<dbReference type="EMBL" id="CM043038">
    <property type="protein sequence ID" value="KAI4575664.1"/>
    <property type="molecule type" value="Genomic_DNA"/>
</dbReference>
<sequence length="375" mass="40523">MARGLLDIFMDFSNNEEDFLTVMGIMVRLSEDAEHGFQSAGSVAQAYSPHGMWGLPGPGNEPVSPALAGTGSWWIFRTVLAVNSPFGDVAVLGYLSLLGVRKSSQEVLLMLLEQELIFQHNIESKVCPVLRVPWAPSGDNEYKAEGMNVSLGGNSSPMSLPTVPELGVLQAAFQSLGPFISTFANPSRAGLYIQEDAQVQGLSATRRAAQLNSVNKVQHQPREGPSEVSMPGPIPAPDSQGPRLTPPPWGELSAARILASMDIKLQPLLDRYVSMTYLARAQTVNTNIAKHCACSLPGGGAHPRLAELALPERYIQDSGLRHAAYFRNADNPHLGVVEETVLALQSDQNQDLTFFAALEPKRGNVTDLGMLQEQN</sequence>
<accession>A0ACB9UQJ1</accession>
<name>A0ACB9UQJ1_9CETA</name>
<keyword evidence="2" id="KW-1185">Reference proteome</keyword>
<proteinExistence type="predicted"/>
<gene>
    <name evidence="1" type="ORF">MJG53_011867</name>
</gene>
<dbReference type="Proteomes" id="UP001057279">
    <property type="component" value="Linkage Group LG13"/>
</dbReference>
<organism evidence="1 2">
    <name type="scientific">Ovis ammon polii x Ovis aries</name>
    <dbReference type="NCBI Taxonomy" id="2918886"/>
    <lineage>
        <taxon>Eukaryota</taxon>
        <taxon>Metazoa</taxon>
        <taxon>Chordata</taxon>
        <taxon>Craniata</taxon>
        <taxon>Vertebrata</taxon>
        <taxon>Euteleostomi</taxon>
        <taxon>Mammalia</taxon>
        <taxon>Eutheria</taxon>
        <taxon>Laurasiatheria</taxon>
        <taxon>Artiodactyla</taxon>
        <taxon>Ruminantia</taxon>
        <taxon>Pecora</taxon>
        <taxon>Bovidae</taxon>
        <taxon>Caprinae</taxon>
        <taxon>Ovis</taxon>
    </lineage>
</organism>
<evidence type="ECO:0000313" key="2">
    <source>
        <dbReference type="Proteomes" id="UP001057279"/>
    </source>
</evidence>
<evidence type="ECO:0000313" key="1">
    <source>
        <dbReference type="EMBL" id="KAI4575664.1"/>
    </source>
</evidence>
<protein>
    <submittedName>
        <fullName evidence="1">Uncharacterized protein</fullName>
    </submittedName>
</protein>